<accession>A0A517QHR7</accession>
<gene>
    <name evidence="1" type="ORF">Mal48_03970</name>
</gene>
<name>A0A517QHR7_9PLAN</name>
<keyword evidence="2" id="KW-1185">Reference proteome</keyword>
<protein>
    <submittedName>
        <fullName evidence="1">Uncharacterized protein</fullName>
    </submittedName>
</protein>
<evidence type="ECO:0000313" key="1">
    <source>
        <dbReference type="EMBL" id="QDT31165.1"/>
    </source>
</evidence>
<dbReference type="OrthoDB" id="285838at2"/>
<dbReference type="AlphaFoldDB" id="A0A517QHR7"/>
<organism evidence="1 2">
    <name type="scientific">Thalassoglobus polymorphus</name>
    <dbReference type="NCBI Taxonomy" id="2527994"/>
    <lineage>
        <taxon>Bacteria</taxon>
        <taxon>Pseudomonadati</taxon>
        <taxon>Planctomycetota</taxon>
        <taxon>Planctomycetia</taxon>
        <taxon>Planctomycetales</taxon>
        <taxon>Planctomycetaceae</taxon>
        <taxon>Thalassoglobus</taxon>
    </lineage>
</organism>
<dbReference type="KEGG" id="tpol:Mal48_03970"/>
<dbReference type="RefSeq" id="WP_145195544.1">
    <property type="nucleotide sequence ID" value="NZ_CP036267.1"/>
</dbReference>
<dbReference type="PROSITE" id="PS51257">
    <property type="entry name" value="PROKAR_LIPOPROTEIN"/>
    <property type="match status" value="1"/>
</dbReference>
<dbReference type="EMBL" id="CP036267">
    <property type="protein sequence ID" value="QDT31165.1"/>
    <property type="molecule type" value="Genomic_DNA"/>
</dbReference>
<sequence length="72" mass="8296">MRKLLLLIVLTTTLTVSSGCVVPIWSATPDERVRQLIYQSENYRHVPNIWDRIWGFDMPDLATPFRTHGGVI</sequence>
<dbReference type="Proteomes" id="UP000315724">
    <property type="component" value="Chromosome"/>
</dbReference>
<proteinExistence type="predicted"/>
<evidence type="ECO:0000313" key="2">
    <source>
        <dbReference type="Proteomes" id="UP000315724"/>
    </source>
</evidence>
<reference evidence="1 2" key="1">
    <citation type="submission" date="2019-02" db="EMBL/GenBank/DDBJ databases">
        <title>Deep-cultivation of Planctomycetes and their phenomic and genomic characterization uncovers novel biology.</title>
        <authorList>
            <person name="Wiegand S."/>
            <person name="Jogler M."/>
            <person name="Boedeker C."/>
            <person name="Pinto D."/>
            <person name="Vollmers J."/>
            <person name="Rivas-Marin E."/>
            <person name="Kohn T."/>
            <person name="Peeters S.H."/>
            <person name="Heuer A."/>
            <person name="Rast P."/>
            <person name="Oberbeckmann S."/>
            <person name="Bunk B."/>
            <person name="Jeske O."/>
            <person name="Meyerdierks A."/>
            <person name="Storesund J.E."/>
            <person name="Kallscheuer N."/>
            <person name="Luecker S."/>
            <person name="Lage O.M."/>
            <person name="Pohl T."/>
            <person name="Merkel B.J."/>
            <person name="Hornburger P."/>
            <person name="Mueller R.-W."/>
            <person name="Bruemmer F."/>
            <person name="Labrenz M."/>
            <person name="Spormann A.M."/>
            <person name="Op den Camp H."/>
            <person name="Overmann J."/>
            <person name="Amann R."/>
            <person name="Jetten M.S.M."/>
            <person name="Mascher T."/>
            <person name="Medema M.H."/>
            <person name="Devos D.P."/>
            <person name="Kaster A.-K."/>
            <person name="Ovreas L."/>
            <person name="Rohde M."/>
            <person name="Galperin M.Y."/>
            <person name="Jogler C."/>
        </authorList>
    </citation>
    <scope>NUCLEOTIDE SEQUENCE [LARGE SCALE GENOMIC DNA]</scope>
    <source>
        <strain evidence="1 2">Mal48</strain>
    </source>
</reference>